<dbReference type="SUPFAM" id="SSF88659">
    <property type="entry name" value="Sigma3 and sigma4 domains of RNA polymerase sigma factors"/>
    <property type="match status" value="1"/>
</dbReference>
<keyword evidence="5" id="KW-0804">Transcription</keyword>
<dbReference type="PANTHER" id="PTHR43133">
    <property type="entry name" value="RNA POLYMERASE ECF-TYPE SIGMA FACTO"/>
    <property type="match status" value="1"/>
</dbReference>
<dbReference type="InterPro" id="IPR039425">
    <property type="entry name" value="RNA_pol_sigma-70-like"/>
</dbReference>
<dbReference type="Pfam" id="PF08281">
    <property type="entry name" value="Sigma70_r4_2"/>
    <property type="match status" value="1"/>
</dbReference>
<gene>
    <name evidence="8" type="ORF">SAMN05444145_10560</name>
</gene>
<dbReference type="GO" id="GO:0006352">
    <property type="term" value="P:DNA-templated transcription initiation"/>
    <property type="evidence" value="ECO:0007669"/>
    <property type="project" value="InterPro"/>
</dbReference>
<dbReference type="Pfam" id="PF04542">
    <property type="entry name" value="Sigma70_r2"/>
    <property type="match status" value="1"/>
</dbReference>
<dbReference type="InterPro" id="IPR007627">
    <property type="entry name" value="RNA_pol_sigma70_r2"/>
</dbReference>
<proteinExistence type="inferred from homology"/>
<dbReference type="EMBL" id="FNRI01000005">
    <property type="protein sequence ID" value="SEA65152.1"/>
    <property type="molecule type" value="Genomic_DNA"/>
</dbReference>
<dbReference type="STRING" id="1033731.SAMN05444145_10560"/>
<keyword evidence="4" id="KW-0238">DNA-binding</keyword>
<dbReference type="GO" id="GO:0016987">
    <property type="term" value="F:sigma factor activity"/>
    <property type="evidence" value="ECO:0007669"/>
    <property type="project" value="UniProtKB-KW"/>
</dbReference>
<dbReference type="PANTHER" id="PTHR43133:SF8">
    <property type="entry name" value="RNA POLYMERASE SIGMA FACTOR HI_1459-RELATED"/>
    <property type="match status" value="1"/>
</dbReference>
<dbReference type="InterPro" id="IPR013325">
    <property type="entry name" value="RNA_pol_sigma_r2"/>
</dbReference>
<protein>
    <submittedName>
        <fullName evidence="8">RNA polymerase sigma-70 factor, ECF subfamily</fullName>
    </submittedName>
</protein>
<dbReference type="NCBIfam" id="TIGR02937">
    <property type="entry name" value="sigma70-ECF"/>
    <property type="match status" value="1"/>
</dbReference>
<evidence type="ECO:0000313" key="9">
    <source>
        <dbReference type="Proteomes" id="UP000183253"/>
    </source>
</evidence>
<dbReference type="RefSeq" id="WP_010260235.1">
    <property type="nucleotide sequence ID" value="NZ_CAEG01000005.1"/>
</dbReference>
<evidence type="ECO:0000256" key="2">
    <source>
        <dbReference type="ARBA" id="ARBA00023015"/>
    </source>
</evidence>
<dbReference type="Gene3D" id="1.10.1740.10">
    <property type="match status" value="1"/>
</dbReference>
<dbReference type="InterPro" id="IPR013249">
    <property type="entry name" value="RNA_pol_sigma70_r4_t2"/>
</dbReference>
<keyword evidence="9" id="KW-1185">Reference proteome</keyword>
<dbReference type="InterPro" id="IPR013324">
    <property type="entry name" value="RNA_pol_sigma_r3/r4-like"/>
</dbReference>
<reference evidence="8 9" key="1">
    <citation type="submission" date="2016-10" db="EMBL/GenBank/DDBJ databases">
        <authorList>
            <person name="de Groot N.N."/>
        </authorList>
    </citation>
    <scope>NUCLEOTIDE SEQUENCE [LARGE SCALE GENOMIC DNA]</scope>
    <source>
        <strain evidence="8 9">DSM 25383</strain>
    </source>
</reference>
<feature type="domain" description="RNA polymerase sigma factor 70 region 4 type 2" evidence="7">
    <location>
        <begin position="106"/>
        <end position="158"/>
    </location>
</feature>
<dbReference type="Gene3D" id="1.10.10.10">
    <property type="entry name" value="Winged helix-like DNA-binding domain superfamily/Winged helix DNA-binding domain"/>
    <property type="match status" value="1"/>
</dbReference>
<evidence type="ECO:0000259" key="6">
    <source>
        <dbReference type="Pfam" id="PF04542"/>
    </source>
</evidence>
<evidence type="ECO:0000259" key="7">
    <source>
        <dbReference type="Pfam" id="PF08281"/>
    </source>
</evidence>
<organism evidence="8 9">
    <name type="scientific">Alistipes timonensis JC136</name>
    <dbReference type="NCBI Taxonomy" id="1033731"/>
    <lineage>
        <taxon>Bacteria</taxon>
        <taxon>Pseudomonadati</taxon>
        <taxon>Bacteroidota</taxon>
        <taxon>Bacteroidia</taxon>
        <taxon>Bacteroidales</taxon>
        <taxon>Rikenellaceae</taxon>
        <taxon>Alistipes</taxon>
    </lineage>
</organism>
<dbReference type="AlphaFoldDB" id="A0A1H4CYH3"/>
<dbReference type="InterPro" id="IPR036388">
    <property type="entry name" value="WH-like_DNA-bd_sf"/>
</dbReference>
<evidence type="ECO:0000256" key="3">
    <source>
        <dbReference type="ARBA" id="ARBA00023082"/>
    </source>
</evidence>
<evidence type="ECO:0000256" key="4">
    <source>
        <dbReference type="ARBA" id="ARBA00023125"/>
    </source>
</evidence>
<name>A0A1H4CYH3_9BACT</name>
<keyword evidence="3" id="KW-0731">Sigma factor</keyword>
<dbReference type="SUPFAM" id="SSF88946">
    <property type="entry name" value="Sigma2 domain of RNA polymerase sigma factors"/>
    <property type="match status" value="1"/>
</dbReference>
<keyword evidence="2" id="KW-0805">Transcription regulation</keyword>
<accession>A0A1H4CYH3</accession>
<dbReference type="Proteomes" id="UP000183253">
    <property type="component" value="Unassembled WGS sequence"/>
</dbReference>
<dbReference type="GO" id="GO:0003677">
    <property type="term" value="F:DNA binding"/>
    <property type="evidence" value="ECO:0007669"/>
    <property type="project" value="UniProtKB-KW"/>
</dbReference>
<dbReference type="OrthoDB" id="1453134at2"/>
<feature type="domain" description="RNA polymerase sigma-70 region 2" evidence="6">
    <location>
        <begin position="9"/>
        <end position="69"/>
    </location>
</feature>
<comment type="similarity">
    <text evidence="1">Belongs to the sigma-70 factor family. ECF subfamily.</text>
</comment>
<evidence type="ECO:0000313" key="8">
    <source>
        <dbReference type="EMBL" id="SEA65152.1"/>
    </source>
</evidence>
<evidence type="ECO:0000256" key="5">
    <source>
        <dbReference type="ARBA" id="ARBA00023163"/>
    </source>
</evidence>
<sequence>MISHSLEKLFNAHFRSAAYVAEEIVHSKSVAEDIVQEVFVRLARVDLSKIDSPVKYLYRCVRNAALDYAGTHTLRRWEELNGSELIADEVNFDLSRDDVERANRLHRLYQAIERLPEQSRRVVKLICLNNYSYADAASELGVSLATIKTHMYRSIKSLRKMMALFFF</sequence>
<evidence type="ECO:0000256" key="1">
    <source>
        <dbReference type="ARBA" id="ARBA00010641"/>
    </source>
</evidence>
<dbReference type="CDD" id="cd06171">
    <property type="entry name" value="Sigma70_r4"/>
    <property type="match status" value="1"/>
</dbReference>
<dbReference type="InterPro" id="IPR014284">
    <property type="entry name" value="RNA_pol_sigma-70_dom"/>
</dbReference>